<evidence type="ECO:0000256" key="1">
    <source>
        <dbReference type="SAM" id="MobiDB-lite"/>
    </source>
</evidence>
<reference evidence="4 5" key="1">
    <citation type="submission" date="2015-09" db="EMBL/GenBank/DDBJ databases">
        <title>Sorangium comparison.</title>
        <authorList>
            <person name="Zaburannyi N."/>
            <person name="Bunk B."/>
            <person name="Overmann J."/>
            <person name="Mueller R."/>
        </authorList>
    </citation>
    <scope>NUCLEOTIDE SEQUENCE [LARGE SCALE GENOMIC DNA]</scope>
    <source>
        <strain evidence="4 5">So ce26</strain>
    </source>
</reference>
<evidence type="ECO:0000313" key="5">
    <source>
        <dbReference type="Proteomes" id="UP000238348"/>
    </source>
</evidence>
<evidence type="ECO:0000313" key="4">
    <source>
        <dbReference type="EMBL" id="AUX41452.1"/>
    </source>
</evidence>
<feature type="domain" description="DUF4340" evidence="3">
    <location>
        <begin position="79"/>
        <end position="268"/>
    </location>
</feature>
<name>A0A2L0EQB7_SORCE</name>
<evidence type="ECO:0000256" key="2">
    <source>
        <dbReference type="SAM" id="Phobius"/>
    </source>
</evidence>
<dbReference type="EMBL" id="CP012673">
    <property type="protein sequence ID" value="AUX41452.1"/>
    <property type="molecule type" value="Genomic_DNA"/>
</dbReference>
<accession>A0A2L0EQB7</accession>
<feature type="transmembrane region" description="Helical" evidence="2">
    <location>
        <begin position="7"/>
        <end position="24"/>
    </location>
</feature>
<dbReference type="RefSeq" id="WP_104979726.1">
    <property type="nucleotide sequence ID" value="NZ_CP012673.1"/>
</dbReference>
<keyword evidence="2" id="KW-0472">Membrane</keyword>
<gene>
    <name evidence="4" type="ORF">SOCE26_028640</name>
</gene>
<dbReference type="OrthoDB" id="5496275at2"/>
<protein>
    <recommendedName>
        <fullName evidence="3">DUF4340 domain-containing protein</fullName>
    </recommendedName>
</protein>
<organism evidence="4 5">
    <name type="scientific">Sorangium cellulosum</name>
    <name type="common">Polyangium cellulosum</name>
    <dbReference type="NCBI Taxonomy" id="56"/>
    <lineage>
        <taxon>Bacteria</taxon>
        <taxon>Pseudomonadati</taxon>
        <taxon>Myxococcota</taxon>
        <taxon>Polyangia</taxon>
        <taxon>Polyangiales</taxon>
        <taxon>Polyangiaceae</taxon>
        <taxon>Sorangium</taxon>
    </lineage>
</organism>
<evidence type="ECO:0000259" key="3">
    <source>
        <dbReference type="Pfam" id="PF14238"/>
    </source>
</evidence>
<keyword evidence="2" id="KW-1133">Transmembrane helix</keyword>
<feature type="compositionally biased region" description="Basic and acidic residues" evidence="1">
    <location>
        <begin position="328"/>
        <end position="353"/>
    </location>
</feature>
<dbReference type="AlphaFoldDB" id="A0A2L0EQB7"/>
<keyword evidence="2" id="KW-0812">Transmembrane</keyword>
<dbReference type="Pfam" id="PF14238">
    <property type="entry name" value="DUF4340"/>
    <property type="match status" value="1"/>
</dbReference>
<dbReference type="Proteomes" id="UP000238348">
    <property type="component" value="Chromosome"/>
</dbReference>
<sequence>MKTEHRIYIALAVLALLGLGVYITQKKKSEELSAHSATAATADLPSVGVPKDDVEKITKISIKNADKSDVTLEKKGDAWEVTQPVNAKANAANVRSLLDNLKELKLKEVIDRTTGTYGQYELNDDKAVHVVAFKGDEKALDMYFGKSGSRGQMARVAGKDGVYVAAGYSSYLYTREPKNWRETSILKFEDDNVIQASVENKNGLFSFSKNDDKWTGTFAPRDKGGKIGAPAPKWEKLDENKVKDLLRGYQNLNAEDFGDAKSDTGLDNAATEGGIVKIKLKDDGGDFTIKVGKVAKGSSRYAVKEGGDGTIYVLSSWSADWAVADQKKFEKSEKKDDKKGDAAHEAHDDEASHMDLGGAE</sequence>
<proteinExistence type="predicted"/>
<feature type="region of interest" description="Disordered" evidence="1">
    <location>
        <begin position="328"/>
        <end position="360"/>
    </location>
</feature>
<dbReference type="InterPro" id="IPR025641">
    <property type="entry name" value="DUF4340"/>
</dbReference>